<evidence type="ECO:0000313" key="4">
    <source>
        <dbReference type="EMBL" id="SDI91629.1"/>
    </source>
</evidence>
<dbReference type="InterPro" id="IPR004881">
    <property type="entry name" value="Ribosome_biogen_GTPase_RsgA"/>
</dbReference>
<dbReference type="Gene3D" id="1.10.40.50">
    <property type="entry name" value="Probable gtpase engc, domain 3"/>
    <property type="match status" value="1"/>
</dbReference>
<keyword evidence="5" id="KW-1185">Reference proteome</keyword>
<dbReference type="GO" id="GO:0003924">
    <property type="term" value="F:GTPase activity"/>
    <property type="evidence" value="ECO:0007669"/>
    <property type="project" value="InterPro"/>
</dbReference>
<feature type="compositionally biased region" description="Basic and acidic residues" evidence="2">
    <location>
        <begin position="181"/>
        <end position="194"/>
    </location>
</feature>
<name>A0A1G8PGL5_9MICC</name>
<accession>A0A1G8PGL5</accession>
<dbReference type="Pfam" id="PF03193">
    <property type="entry name" value="RsgA_GTPase"/>
    <property type="match status" value="1"/>
</dbReference>
<dbReference type="GO" id="GO:0005525">
    <property type="term" value="F:GTP binding"/>
    <property type="evidence" value="ECO:0007669"/>
    <property type="project" value="InterPro"/>
</dbReference>
<reference evidence="5" key="1">
    <citation type="submission" date="2016-10" db="EMBL/GenBank/DDBJ databases">
        <authorList>
            <person name="Varghese N."/>
            <person name="Submissions S."/>
        </authorList>
    </citation>
    <scope>NUCLEOTIDE SEQUENCE [LARGE SCALE GENOMIC DNA]</scope>
    <source>
        <strain evidence="5">CGMCC 1.10783</strain>
    </source>
</reference>
<dbReference type="InterPro" id="IPR010914">
    <property type="entry name" value="RsgA_GTPase_dom"/>
</dbReference>
<feature type="region of interest" description="Disordered" evidence="2">
    <location>
        <begin position="179"/>
        <end position="202"/>
    </location>
</feature>
<feature type="domain" description="EngC GTPase" evidence="3">
    <location>
        <begin position="1"/>
        <end position="85"/>
    </location>
</feature>
<dbReference type="NCBIfam" id="TIGR00157">
    <property type="entry name" value="ribosome small subunit-dependent GTPase A"/>
    <property type="match status" value="1"/>
</dbReference>
<dbReference type="PROSITE" id="PS50936">
    <property type="entry name" value="ENGC_GTPASE"/>
    <property type="match status" value="1"/>
</dbReference>
<evidence type="ECO:0000256" key="2">
    <source>
        <dbReference type="SAM" id="MobiDB-lite"/>
    </source>
</evidence>
<evidence type="ECO:0000256" key="1">
    <source>
        <dbReference type="ARBA" id="ARBA00022517"/>
    </source>
</evidence>
<evidence type="ECO:0000259" key="3">
    <source>
        <dbReference type="PROSITE" id="PS50936"/>
    </source>
</evidence>
<dbReference type="Gene3D" id="3.40.50.300">
    <property type="entry name" value="P-loop containing nucleotide triphosphate hydrolases"/>
    <property type="match status" value="1"/>
</dbReference>
<dbReference type="PANTHER" id="PTHR32120:SF10">
    <property type="entry name" value="SMALL RIBOSOMAL SUBUNIT BIOGENESIS GTPASE RSGA"/>
    <property type="match status" value="1"/>
</dbReference>
<dbReference type="AlphaFoldDB" id="A0A1G8PGL5"/>
<keyword evidence="1" id="KW-0690">Ribosome biogenesis</keyword>
<dbReference type="CDD" id="cd01854">
    <property type="entry name" value="YjeQ_EngC"/>
    <property type="match status" value="1"/>
</dbReference>
<organism evidence="4 5">
    <name type="scientific">Arthrobacter cupressi</name>
    <dbReference type="NCBI Taxonomy" id="1045773"/>
    <lineage>
        <taxon>Bacteria</taxon>
        <taxon>Bacillati</taxon>
        <taxon>Actinomycetota</taxon>
        <taxon>Actinomycetes</taxon>
        <taxon>Micrococcales</taxon>
        <taxon>Micrococcaceae</taxon>
        <taxon>Arthrobacter</taxon>
    </lineage>
</organism>
<gene>
    <name evidence="4" type="ORF">SAMN05216555_105171</name>
</gene>
<protein>
    <submittedName>
        <fullName evidence="4">Ribosome biogenesis GTPase</fullName>
    </submittedName>
</protein>
<dbReference type="InterPro" id="IPR027417">
    <property type="entry name" value="P-loop_NTPase"/>
</dbReference>
<dbReference type="STRING" id="1045773.SAMN05216555_105171"/>
<proteinExistence type="predicted"/>
<dbReference type="SUPFAM" id="SSF52540">
    <property type="entry name" value="P-loop containing nucleoside triphosphate hydrolases"/>
    <property type="match status" value="1"/>
</dbReference>
<dbReference type="Proteomes" id="UP000182130">
    <property type="component" value="Unassembled WGS sequence"/>
</dbReference>
<evidence type="ECO:0000313" key="5">
    <source>
        <dbReference type="Proteomes" id="UP000182130"/>
    </source>
</evidence>
<sequence>MVTTSAEYGDGLDALMQHVPAGGTVVLLGPSGAGKSSLINALAGRDVQETGPVRAGDGKGRHTTTSRELVPLPGGAVLMDTPGVRGFGLFDAENGLQDMFADLEELFAQCRFADCAHDREPGCAVQAALADGRVELRHWESYRKLQNELAVLARKHDAAARRAYQREWHQSIARAGLSQRAAERYRHEGGEVRGKGRGRKSG</sequence>
<dbReference type="GO" id="GO:0042254">
    <property type="term" value="P:ribosome biogenesis"/>
    <property type="evidence" value="ECO:0007669"/>
    <property type="project" value="UniProtKB-KW"/>
</dbReference>
<dbReference type="PANTHER" id="PTHR32120">
    <property type="entry name" value="SMALL RIBOSOMAL SUBUNIT BIOGENESIS GTPASE RSGA"/>
    <property type="match status" value="1"/>
</dbReference>
<dbReference type="EMBL" id="FNEI01000005">
    <property type="protein sequence ID" value="SDI91629.1"/>
    <property type="molecule type" value="Genomic_DNA"/>
</dbReference>